<dbReference type="OMA" id="RTKKDNH"/>
<dbReference type="Pfam" id="PF02186">
    <property type="entry name" value="TFIIE_beta"/>
    <property type="match status" value="1"/>
</dbReference>
<accession>A0A0D2MLX6</accession>
<dbReference type="GO" id="GO:0003677">
    <property type="term" value="F:DNA binding"/>
    <property type="evidence" value="ECO:0007669"/>
    <property type="project" value="UniProtKB-UniRule"/>
</dbReference>
<keyword evidence="3 7" id="KW-0238">DNA-binding</keyword>
<evidence type="ECO:0000256" key="3">
    <source>
        <dbReference type="ARBA" id="ARBA00023125"/>
    </source>
</evidence>
<dbReference type="PANTHER" id="PTHR12716">
    <property type="entry name" value="TRANSCRIPTION INITIATION FACTOR IIE, BETA SUBUNIT"/>
    <property type="match status" value="1"/>
</dbReference>
<dbReference type="GO" id="GO:0005673">
    <property type="term" value="C:transcription factor TFIIE complex"/>
    <property type="evidence" value="ECO:0007669"/>
    <property type="project" value="UniProtKB-UniRule"/>
</dbReference>
<gene>
    <name evidence="10" type="ORF">HYPSUDRAFT_200174</name>
</gene>
<dbReference type="STRING" id="945553.A0A0D2MLX6"/>
<evidence type="ECO:0000256" key="4">
    <source>
        <dbReference type="ARBA" id="ARBA00023163"/>
    </source>
</evidence>
<dbReference type="GO" id="GO:0001097">
    <property type="term" value="F:TFIIH-class transcription factor complex binding"/>
    <property type="evidence" value="ECO:0007669"/>
    <property type="project" value="TreeGrafter"/>
</dbReference>
<dbReference type="PROSITE" id="PS51351">
    <property type="entry name" value="TFIIE_BETA_C"/>
    <property type="match status" value="1"/>
</dbReference>
<dbReference type="Proteomes" id="UP000054270">
    <property type="component" value="Unassembled WGS sequence"/>
</dbReference>
<dbReference type="InterPro" id="IPR003166">
    <property type="entry name" value="TFIIE_bsu_DNA-bd"/>
</dbReference>
<evidence type="ECO:0000313" key="11">
    <source>
        <dbReference type="Proteomes" id="UP000054270"/>
    </source>
</evidence>
<name>A0A0D2MLX6_HYPSF</name>
<keyword evidence="4 7" id="KW-0804">Transcription</keyword>
<keyword evidence="5 7" id="KW-0539">Nucleus</keyword>
<evidence type="ECO:0000313" key="10">
    <source>
        <dbReference type="EMBL" id="KJA24913.1"/>
    </source>
</evidence>
<evidence type="ECO:0000256" key="5">
    <source>
        <dbReference type="ARBA" id="ARBA00023242"/>
    </source>
</evidence>
<comment type="subcellular location">
    <subcellularLocation>
        <location evidence="1 7">Nucleus</location>
    </subcellularLocation>
</comment>
<evidence type="ECO:0000259" key="9">
    <source>
        <dbReference type="PROSITE" id="PS51351"/>
    </source>
</evidence>
<dbReference type="EMBL" id="KN817534">
    <property type="protein sequence ID" value="KJA24913.1"/>
    <property type="molecule type" value="Genomic_DNA"/>
</dbReference>
<dbReference type="AlphaFoldDB" id="A0A0D2MLX6"/>
<dbReference type="PANTHER" id="PTHR12716:SF8">
    <property type="entry name" value="TRANSCRIPTION INITIATION FACTOR IIE SUBUNIT BETA"/>
    <property type="match status" value="1"/>
</dbReference>
<sequence length="300" mass="33247">MSKLAKEAASFKSTLQRQDYTSWHSQPKPSTSAASTPASSAGLAVAGESSHSPGHKKKRPKTNIVYSQPADTGTGNNINTQLVYAVNCLKGTPNPMRLQDLAIVTETPLDTNPALLEKFKAHDKIQYDPKTDLYSYKHEYTFRNKAALLTEIQRQTKKGGGISVRALKESWKEAPQAIEELEKEGEVLVTRTVKDGQLRMVFWNEIKPLDDNGGVQVEKVSPEFLDLWHSLKVPNDVDLLKQLASEGLQVTAAEAVIPKAPTTKKKGKRGGAPRQRQVRITNTHLKGEIDLQRDYANHTK</sequence>
<comment type="subunit">
    <text evidence="7">Tetramer of two alpha and two beta chains.</text>
</comment>
<comment type="similarity">
    <text evidence="7">Belongs to the TFIIE beta subunit family.</text>
</comment>
<feature type="domain" description="TFIIE beta" evidence="9">
    <location>
        <begin position="66"/>
        <end position="143"/>
    </location>
</feature>
<keyword evidence="2 7" id="KW-0805">Transcription regulation</keyword>
<evidence type="ECO:0000256" key="2">
    <source>
        <dbReference type="ARBA" id="ARBA00023015"/>
    </source>
</evidence>
<feature type="compositionally biased region" description="Polar residues" evidence="8">
    <location>
        <begin position="11"/>
        <end position="28"/>
    </location>
</feature>
<feature type="compositionally biased region" description="Low complexity" evidence="8">
    <location>
        <begin position="29"/>
        <end position="41"/>
    </location>
</feature>
<dbReference type="Pfam" id="PF18121">
    <property type="entry name" value="TFA2_Winged_2"/>
    <property type="match status" value="1"/>
</dbReference>
<reference evidence="11" key="1">
    <citation type="submission" date="2014-04" db="EMBL/GenBank/DDBJ databases">
        <title>Evolutionary Origins and Diversification of the Mycorrhizal Mutualists.</title>
        <authorList>
            <consortium name="DOE Joint Genome Institute"/>
            <consortium name="Mycorrhizal Genomics Consortium"/>
            <person name="Kohler A."/>
            <person name="Kuo A."/>
            <person name="Nagy L.G."/>
            <person name="Floudas D."/>
            <person name="Copeland A."/>
            <person name="Barry K.W."/>
            <person name="Cichocki N."/>
            <person name="Veneault-Fourrey C."/>
            <person name="LaButti K."/>
            <person name="Lindquist E.A."/>
            <person name="Lipzen A."/>
            <person name="Lundell T."/>
            <person name="Morin E."/>
            <person name="Murat C."/>
            <person name="Riley R."/>
            <person name="Ohm R."/>
            <person name="Sun H."/>
            <person name="Tunlid A."/>
            <person name="Henrissat B."/>
            <person name="Grigoriev I.V."/>
            <person name="Hibbett D.S."/>
            <person name="Martin F."/>
        </authorList>
    </citation>
    <scope>NUCLEOTIDE SEQUENCE [LARGE SCALE GENOMIC DNA]</scope>
    <source>
        <strain evidence="11">FD-334 SS-4</strain>
    </source>
</reference>
<dbReference type="GO" id="GO:0006367">
    <property type="term" value="P:transcription initiation at RNA polymerase II promoter"/>
    <property type="evidence" value="ECO:0007669"/>
    <property type="project" value="UniProtKB-UniRule"/>
</dbReference>
<evidence type="ECO:0000256" key="7">
    <source>
        <dbReference type="PIRNR" id="PIRNR016398"/>
    </source>
</evidence>
<evidence type="ECO:0000256" key="8">
    <source>
        <dbReference type="SAM" id="MobiDB-lite"/>
    </source>
</evidence>
<feature type="region of interest" description="Disordered" evidence="8">
    <location>
        <begin position="259"/>
        <end position="278"/>
    </location>
</feature>
<dbReference type="InterPro" id="IPR016656">
    <property type="entry name" value="TFIIE-bsu"/>
</dbReference>
<dbReference type="OrthoDB" id="3907302at2759"/>
<feature type="region of interest" description="Disordered" evidence="8">
    <location>
        <begin position="1"/>
        <end position="72"/>
    </location>
</feature>
<dbReference type="PIRSF" id="PIRSF016398">
    <property type="entry name" value="TFIIE-beta"/>
    <property type="match status" value="1"/>
</dbReference>
<evidence type="ECO:0000256" key="1">
    <source>
        <dbReference type="ARBA" id="ARBA00004123"/>
    </source>
</evidence>
<feature type="compositionally biased region" description="Basic residues" evidence="8">
    <location>
        <begin position="262"/>
        <end position="271"/>
    </location>
</feature>
<protein>
    <recommendedName>
        <fullName evidence="7">Transcription initiation factor IIE subunit beta</fullName>
    </recommendedName>
</protein>
<evidence type="ECO:0000256" key="6">
    <source>
        <dbReference type="ARBA" id="ARBA00025581"/>
    </source>
</evidence>
<comment type="function">
    <text evidence="6 7">Recruits TFIIH to the initiation complex and stimulates the RNA polymerase II C-terminal domain kinase and DNA-dependent ATPase activities of TFIIH. Both TFIIH and TFIIE are required for promoter clearance by RNA polymerase.</text>
</comment>
<dbReference type="InterPro" id="IPR040501">
    <property type="entry name" value="TFA2_Winged_2"/>
</dbReference>
<keyword evidence="11" id="KW-1185">Reference proteome</keyword>
<organism evidence="10 11">
    <name type="scientific">Hypholoma sublateritium (strain FD-334 SS-4)</name>
    <dbReference type="NCBI Taxonomy" id="945553"/>
    <lineage>
        <taxon>Eukaryota</taxon>
        <taxon>Fungi</taxon>
        <taxon>Dikarya</taxon>
        <taxon>Basidiomycota</taxon>
        <taxon>Agaricomycotina</taxon>
        <taxon>Agaricomycetes</taxon>
        <taxon>Agaricomycetidae</taxon>
        <taxon>Agaricales</taxon>
        <taxon>Agaricineae</taxon>
        <taxon>Strophariaceae</taxon>
        <taxon>Hypholoma</taxon>
    </lineage>
</organism>
<proteinExistence type="inferred from homology"/>